<feature type="region of interest" description="Disordered" evidence="1">
    <location>
        <begin position="30"/>
        <end position="49"/>
    </location>
</feature>
<reference evidence="3" key="2">
    <citation type="submission" date="2021-03" db="UniProtKB">
        <authorList>
            <consortium name="EnsemblPlants"/>
        </authorList>
    </citation>
    <scope>IDENTIFICATION</scope>
</reference>
<dbReference type="Gramene" id="evm.model.01.456">
    <property type="protein sequence ID" value="cds.evm.model.01.456"/>
    <property type="gene ID" value="evm.TU.01.456"/>
</dbReference>
<protein>
    <recommendedName>
        <fullName evidence="2">Reverse transcriptase Ty1/copia-type domain-containing protein</fullName>
    </recommendedName>
</protein>
<dbReference type="Pfam" id="PF07727">
    <property type="entry name" value="RVT_2"/>
    <property type="match status" value="1"/>
</dbReference>
<dbReference type="EMBL" id="UZAU01000015">
    <property type="status" value="NOT_ANNOTATED_CDS"/>
    <property type="molecule type" value="Genomic_DNA"/>
</dbReference>
<evidence type="ECO:0000259" key="2">
    <source>
        <dbReference type="Pfam" id="PF07727"/>
    </source>
</evidence>
<dbReference type="InterPro" id="IPR043502">
    <property type="entry name" value="DNA/RNA_pol_sf"/>
</dbReference>
<proteinExistence type="predicted"/>
<evidence type="ECO:0000256" key="1">
    <source>
        <dbReference type="SAM" id="MobiDB-lite"/>
    </source>
</evidence>
<dbReference type="OMA" id="ITINAYW"/>
<name>A0A803NP85_CANSA</name>
<keyword evidence="4" id="KW-1185">Reference proteome</keyword>
<evidence type="ECO:0000313" key="3">
    <source>
        <dbReference type="EnsemblPlants" id="cds.evm.model.01.456"/>
    </source>
</evidence>
<dbReference type="CDD" id="cd09272">
    <property type="entry name" value="RNase_HI_RT_Ty1"/>
    <property type="match status" value="1"/>
</dbReference>
<feature type="region of interest" description="Disordered" evidence="1">
    <location>
        <begin position="55"/>
        <end position="91"/>
    </location>
</feature>
<dbReference type="PANTHER" id="PTHR11439">
    <property type="entry name" value="GAG-POL-RELATED RETROTRANSPOSON"/>
    <property type="match status" value="1"/>
</dbReference>
<accession>A0A803NP85</accession>
<dbReference type="PANTHER" id="PTHR11439:SF498">
    <property type="entry name" value="DNAK FAMILY PROTEIN"/>
    <property type="match status" value="1"/>
</dbReference>
<dbReference type="Proteomes" id="UP000596661">
    <property type="component" value="Chromosome 1"/>
</dbReference>
<evidence type="ECO:0000313" key="4">
    <source>
        <dbReference type="Proteomes" id="UP000596661"/>
    </source>
</evidence>
<organism evidence="3 4">
    <name type="scientific">Cannabis sativa</name>
    <name type="common">Hemp</name>
    <name type="synonym">Marijuana</name>
    <dbReference type="NCBI Taxonomy" id="3483"/>
    <lineage>
        <taxon>Eukaryota</taxon>
        <taxon>Viridiplantae</taxon>
        <taxon>Streptophyta</taxon>
        <taxon>Embryophyta</taxon>
        <taxon>Tracheophyta</taxon>
        <taxon>Spermatophyta</taxon>
        <taxon>Magnoliopsida</taxon>
        <taxon>eudicotyledons</taxon>
        <taxon>Gunneridae</taxon>
        <taxon>Pentapetalae</taxon>
        <taxon>rosids</taxon>
        <taxon>fabids</taxon>
        <taxon>Rosales</taxon>
        <taxon>Cannabaceae</taxon>
        <taxon>Cannabis</taxon>
    </lineage>
</organism>
<feature type="domain" description="Reverse transcriptase Ty1/copia-type" evidence="2">
    <location>
        <begin position="146"/>
        <end position="262"/>
    </location>
</feature>
<dbReference type="EnsemblPlants" id="evm.model.01.456">
    <property type="protein sequence ID" value="cds.evm.model.01.456"/>
    <property type="gene ID" value="evm.TU.01.456"/>
</dbReference>
<sequence length="362" mass="40897">MDNTNFDPFSNTVIPNAMIHNTPICDYPTEHNISTSLPQEHTEDESRDSATYVETNIPDNTLDSRTSTLDPRSPTLAATSNPPRRSTQVTKTPSYLRDFECYSSIQHNSSTPHNLSNFISYSNISDPYEAFIFAVATMREPQTYQEAVQFEQWLSDALLDEGFKQSQADYTLFTKGAKDTFIALLVYVDDIIITGPNLSLLHQLQDSLHKKFKLKTLGHLKYFLSFEVARAKQGLFISQRKYTLQLLEDTRYVGSKPTKTPMDPKIRLDNEIASALTLRGFSDSDWASCPVTRRSTTGYCVFLGDSLISCKTKKQPTISKSSAEAECRALAATTSEVTWLQYLLNDFQIPQPHPAFNYCDNQ</sequence>
<dbReference type="InterPro" id="IPR013103">
    <property type="entry name" value="RVT_2"/>
</dbReference>
<dbReference type="SUPFAM" id="SSF56672">
    <property type="entry name" value="DNA/RNA polymerases"/>
    <property type="match status" value="1"/>
</dbReference>
<dbReference type="AlphaFoldDB" id="A0A803NP85"/>
<reference evidence="3" key="1">
    <citation type="submission" date="2018-11" db="EMBL/GenBank/DDBJ databases">
        <authorList>
            <person name="Grassa J C."/>
        </authorList>
    </citation>
    <scope>NUCLEOTIDE SEQUENCE [LARGE SCALE GENOMIC DNA]</scope>
</reference>